<keyword evidence="10" id="KW-0969">Cilium</keyword>
<reference evidence="10 11" key="1">
    <citation type="submission" date="2018-12" db="EMBL/GenBank/DDBJ databases">
        <title>Legionella sp,whole genome shotgun sequence.</title>
        <authorList>
            <person name="Wu H."/>
        </authorList>
    </citation>
    <scope>NUCLEOTIDE SEQUENCE [LARGE SCALE GENOMIC DNA]</scope>
    <source>
        <strain evidence="11">km714</strain>
    </source>
</reference>
<evidence type="ECO:0000256" key="1">
    <source>
        <dbReference type="ARBA" id="ARBA00005322"/>
    </source>
</evidence>
<dbReference type="SUPFAM" id="SSF101498">
    <property type="entry name" value="Anti-sigma factor FlgM"/>
    <property type="match status" value="1"/>
</dbReference>
<dbReference type="Proteomes" id="UP000288012">
    <property type="component" value="Unassembled WGS sequence"/>
</dbReference>
<name>A0A433JJH7_9GAMM</name>
<proteinExistence type="inferred from homology"/>
<evidence type="ECO:0000256" key="4">
    <source>
        <dbReference type="ARBA" id="ARBA00022795"/>
    </source>
</evidence>
<dbReference type="RefSeq" id="WP_126954564.1">
    <property type="nucleotide sequence ID" value="NZ_RZGR01000013.1"/>
</dbReference>
<feature type="domain" description="Anti-sigma-28 factor FlgM C-terminal" evidence="9">
    <location>
        <begin position="31"/>
        <end position="81"/>
    </location>
</feature>
<dbReference type="InterPro" id="IPR031316">
    <property type="entry name" value="FlgM_C"/>
</dbReference>
<comment type="similarity">
    <text evidence="1">Belongs to the FlgM family.</text>
</comment>
<comment type="function">
    <text evidence="7">Responsible for the coupling of flagellin expression to flagellar assembly by preventing expression of the flagellin genes when a component of the middle class of proteins is defective. It negatively regulates flagellar genes by inhibiting the activity of FliA by directly binding to FliA.</text>
</comment>
<organism evidence="10 11">
    <name type="scientific">Legionella septentrionalis</name>
    <dbReference type="NCBI Taxonomy" id="2498109"/>
    <lineage>
        <taxon>Bacteria</taxon>
        <taxon>Pseudomonadati</taxon>
        <taxon>Pseudomonadota</taxon>
        <taxon>Gammaproteobacteria</taxon>
        <taxon>Legionellales</taxon>
        <taxon>Legionellaceae</taxon>
        <taxon>Legionella</taxon>
    </lineage>
</organism>
<keyword evidence="10" id="KW-0282">Flagellum</keyword>
<gene>
    <name evidence="10" type="primary">flgM</name>
    <name evidence="10" type="ORF">EKM59_05780</name>
</gene>
<sequence length="91" mass="10135">MVNKTDKPGSLNFLQDKDNAVPQEFLNSLDFDASAKQLDALKALIFHDAGTNQAKIQKIKQDLLSGSYQIQSQKIASKLMEYQVFTEAETA</sequence>
<dbReference type="Pfam" id="PF04316">
    <property type="entry name" value="FlgM"/>
    <property type="match status" value="1"/>
</dbReference>
<evidence type="ECO:0000256" key="8">
    <source>
        <dbReference type="ARBA" id="ARBA00030117"/>
    </source>
</evidence>
<keyword evidence="5" id="KW-0805">Transcription regulation</keyword>
<keyword evidence="11" id="KW-1185">Reference proteome</keyword>
<dbReference type="GO" id="GO:0045892">
    <property type="term" value="P:negative regulation of DNA-templated transcription"/>
    <property type="evidence" value="ECO:0007669"/>
    <property type="project" value="InterPro"/>
</dbReference>
<keyword evidence="10" id="KW-0966">Cell projection</keyword>
<keyword evidence="3" id="KW-0678">Repressor</keyword>
<dbReference type="InterPro" id="IPR035890">
    <property type="entry name" value="Anti-sigma-28_factor_FlgM_sf"/>
</dbReference>
<keyword evidence="6" id="KW-0804">Transcription</keyword>
<comment type="caution">
    <text evidence="10">The sequence shown here is derived from an EMBL/GenBank/DDBJ whole genome shotgun (WGS) entry which is preliminary data.</text>
</comment>
<evidence type="ECO:0000256" key="5">
    <source>
        <dbReference type="ARBA" id="ARBA00023015"/>
    </source>
</evidence>
<evidence type="ECO:0000313" key="11">
    <source>
        <dbReference type="Proteomes" id="UP000288012"/>
    </source>
</evidence>
<dbReference type="GO" id="GO:0044781">
    <property type="term" value="P:bacterial-type flagellum organization"/>
    <property type="evidence" value="ECO:0007669"/>
    <property type="project" value="UniProtKB-KW"/>
</dbReference>
<accession>A0A433JJH7</accession>
<evidence type="ECO:0000259" key="9">
    <source>
        <dbReference type="Pfam" id="PF04316"/>
    </source>
</evidence>
<dbReference type="NCBIfam" id="TIGR03824">
    <property type="entry name" value="FlgM_jcvi"/>
    <property type="match status" value="1"/>
</dbReference>
<dbReference type="AlphaFoldDB" id="A0A433JJH7"/>
<evidence type="ECO:0000256" key="6">
    <source>
        <dbReference type="ARBA" id="ARBA00023163"/>
    </source>
</evidence>
<keyword evidence="4" id="KW-1005">Bacterial flagellum biogenesis</keyword>
<evidence type="ECO:0000256" key="7">
    <source>
        <dbReference type="ARBA" id="ARBA00024739"/>
    </source>
</evidence>
<evidence type="ECO:0000256" key="2">
    <source>
        <dbReference type="ARBA" id="ARBA00017823"/>
    </source>
</evidence>
<evidence type="ECO:0000256" key="3">
    <source>
        <dbReference type="ARBA" id="ARBA00022491"/>
    </source>
</evidence>
<dbReference type="InterPro" id="IPR007412">
    <property type="entry name" value="FlgM"/>
</dbReference>
<protein>
    <recommendedName>
        <fullName evidence="2">Negative regulator of flagellin synthesis</fullName>
    </recommendedName>
    <alternativeName>
        <fullName evidence="8">Anti-sigma-28 factor</fullName>
    </alternativeName>
</protein>
<evidence type="ECO:0000313" key="10">
    <source>
        <dbReference type="EMBL" id="RUQ88376.1"/>
    </source>
</evidence>
<dbReference type="EMBL" id="RZGR01000013">
    <property type="protein sequence ID" value="RUQ88376.1"/>
    <property type="molecule type" value="Genomic_DNA"/>
</dbReference>